<dbReference type="InterPro" id="IPR029044">
    <property type="entry name" value="Nucleotide-diphossugar_trans"/>
</dbReference>
<keyword evidence="1" id="KW-0548">Nucleotidyltransferase</keyword>
<proteinExistence type="predicted"/>
<evidence type="ECO:0000313" key="1">
    <source>
        <dbReference type="EMBL" id="ETJ39734.1"/>
    </source>
</evidence>
<accession>W1YEY3</accession>
<protein>
    <submittedName>
        <fullName evidence="1">Cholinephosphate cytidylyltransferase/choline kinase</fullName>
    </submittedName>
</protein>
<feature type="non-terminal residue" evidence="1">
    <location>
        <position position="1"/>
    </location>
</feature>
<reference evidence="1" key="1">
    <citation type="submission" date="2013-12" db="EMBL/GenBank/DDBJ databases">
        <title>A Varibaculum cambriense genome reconstructed from a premature infant gut community with otherwise low bacterial novelty that shifts toward anaerobic metabolism during the third week of life.</title>
        <authorList>
            <person name="Brown C.T."/>
            <person name="Sharon I."/>
            <person name="Thomas B.C."/>
            <person name="Castelle C.J."/>
            <person name="Morowitz M.J."/>
            <person name="Banfield J.F."/>
        </authorList>
    </citation>
    <scope>NUCLEOTIDE SEQUENCE</scope>
</reference>
<dbReference type="AlphaFoldDB" id="W1YEY3"/>
<organism evidence="1">
    <name type="scientific">human gut metagenome</name>
    <dbReference type="NCBI Taxonomy" id="408170"/>
    <lineage>
        <taxon>unclassified sequences</taxon>
        <taxon>metagenomes</taxon>
        <taxon>organismal metagenomes</taxon>
    </lineage>
</organism>
<dbReference type="EMBL" id="AZMM01006391">
    <property type="protein sequence ID" value="ETJ39734.1"/>
    <property type="molecule type" value="Genomic_DNA"/>
</dbReference>
<dbReference type="SUPFAM" id="SSF53448">
    <property type="entry name" value="Nucleotide-diphospho-sugar transferases"/>
    <property type="match status" value="1"/>
</dbReference>
<keyword evidence="1" id="KW-0418">Kinase</keyword>
<name>W1YEY3_9ZZZZ</name>
<dbReference type="GO" id="GO:0016301">
    <property type="term" value="F:kinase activity"/>
    <property type="evidence" value="ECO:0007669"/>
    <property type="project" value="UniProtKB-KW"/>
</dbReference>
<dbReference type="GO" id="GO:0016779">
    <property type="term" value="F:nucleotidyltransferase activity"/>
    <property type="evidence" value="ECO:0007669"/>
    <property type="project" value="UniProtKB-KW"/>
</dbReference>
<sequence length="89" mass="10437">MEKVLIERQIRQLHEAGITDITVVVGYKKEYFFYLAERFGATIVVNDDYLTRNNNGSLWRVREQLGNTYVCSSDDYFTTNPVEPYVYQA</sequence>
<keyword evidence="1" id="KW-0808">Transferase</keyword>
<feature type="non-terminal residue" evidence="1">
    <location>
        <position position="89"/>
    </location>
</feature>
<comment type="caution">
    <text evidence="1">The sequence shown here is derived from an EMBL/GenBank/DDBJ whole genome shotgun (WGS) entry which is preliminary data.</text>
</comment>
<dbReference type="Gene3D" id="3.90.550.10">
    <property type="entry name" value="Spore Coat Polysaccharide Biosynthesis Protein SpsA, Chain A"/>
    <property type="match status" value="1"/>
</dbReference>
<gene>
    <name evidence="1" type="ORF">Q604_UNBC06391G0001</name>
</gene>